<protein>
    <submittedName>
        <fullName evidence="1">Nose resistant to fluoxetine protein</fullName>
    </submittedName>
</protein>
<dbReference type="InterPro" id="IPR002656">
    <property type="entry name" value="Acyl_transf_3_dom"/>
</dbReference>
<dbReference type="InterPro" id="IPR052728">
    <property type="entry name" value="O2_lipid_transport_reg"/>
</dbReference>
<dbReference type="EMBL" id="GDIQ01064897">
    <property type="protein sequence ID" value="JAN29840.1"/>
    <property type="molecule type" value="Transcribed_RNA"/>
</dbReference>
<organism evidence="1">
    <name type="scientific">Daphnia magna</name>
    <dbReference type="NCBI Taxonomy" id="35525"/>
    <lineage>
        <taxon>Eukaryota</taxon>
        <taxon>Metazoa</taxon>
        <taxon>Ecdysozoa</taxon>
        <taxon>Arthropoda</taxon>
        <taxon>Crustacea</taxon>
        <taxon>Branchiopoda</taxon>
        <taxon>Diplostraca</taxon>
        <taxon>Cladocera</taxon>
        <taxon>Anomopoda</taxon>
        <taxon>Daphniidae</taxon>
        <taxon>Daphnia</taxon>
    </lineage>
</organism>
<proteinExistence type="predicted"/>
<dbReference type="InterPro" id="IPR006621">
    <property type="entry name" value="Nose-resist-to-fluoxetine_N"/>
</dbReference>
<dbReference type="Pfam" id="PF20146">
    <property type="entry name" value="NRF"/>
    <property type="match status" value="1"/>
</dbReference>
<dbReference type="PANTHER" id="PTHR11161">
    <property type="entry name" value="O-ACYLTRANSFERASE"/>
    <property type="match status" value="1"/>
</dbReference>
<dbReference type="PANTHER" id="PTHR11161:SF0">
    <property type="entry name" value="O-ACYLTRANSFERASE LIKE PROTEIN"/>
    <property type="match status" value="1"/>
</dbReference>
<dbReference type="SMART" id="SM00703">
    <property type="entry name" value="NRF"/>
    <property type="match status" value="1"/>
</dbReference>
<dbReference type="OrthoDB" id="10006435at2759"/>
<dbReference type="AlphaFoldDB" id="A0A0P5N946"/>
<dbReference type="Pfam" id="PF01757">
    <property type="entry name" value="Acyl_transf_3"/>
    <property type="match status" value="1"/>
</dbReference>
<sequence>MKFVTSILLNFLFLLTEIQSQFLLNSIPPVVDQRWEAYAIVVAEQLKATEDFYDTRGLFHNILAALKSSHFPTAVAKNISQQCIEDSQFYVHNLYVNRSLWALQMQESSGQLPPGLFGALNFQADGLFDECKAVRAPVFNGQYCKVFFKNAPVNQTDIVSRISPDEEYDERSNFITTFQILGQLLGSDRVEPKMSGVGPYTFVLPSISFCLPSSCSADDLGKAVAQLVGSYVIANNSIVTLTDEQYCFKDTDEKRILDGPDVTVIVVLSLLGVLIVLATIHEAYRTYCGINFDSNADGKLLSALHCFSTLSNGRKILSMKVSASSAKDNFGCIHGIRFFSTCWVVLGHSWSLMPYKTMNPKAVLTDAYGLGMQTIVNGSVSVDTFFLMSGLLVSFLLLRELDRTKGKFNVGLFYLHRYLRLTPVYAVILGFVATLMVYLGTGPNWYNVNLLSNACRISWWRQFLYINNLFPLDPYHQCIGQAWYLAVDMQLFLLSPLFIYPLWRWRKAGLAFLAFVATISYATIFTAYAIYDLPPAYIPTRLDNLGTASDFFDHYYLKPWTRAPPYLLGIWAGWYLHITKESPCRLSKTLTAMGWTISAAVGLAVVYGLAPYVDQSEMPDISSTVSIIYGPLHRTAWACVIAWIIFACSRGYGGFVNRILSWKGFLPLGRLTYCVYLIHYDFLNVFYSAIRKQFYYNMLQQFTTSFGLIFISFGLAFVAAVTVEASFLNLEKLVFASKIKSKSSEEADHPVEKTKC</sequence>
<reference evidence="1" key="1">
    <citation type="submission" date="2015-10" db="EMBL/GenBank/DDBJ databases">
        <title>EvidentialGene: Evidence-directed Construction of Complete mRNA Transcriptomes without Genomes.</title>
        <authorList>
            <person name="Gilbert D.G."/>
        </authorList>
    </citation>
    <scope>NUCLEOTIDE SEQUENCE</scope>
</reference>
<accession>A0A0P5N946</accession>
<name>A0A0P5N946_9CRUS</name>
<dbReference type="GO" id="GO:0016747">
    <property type="term" value="F:acyltransferase activity, transferring groups other than amino-acyl groups"/>
    <property type="evidence" value="ECO:0007669"/>
    <property type="project" value="InterPro"/>
</dbReference>
<evidence type="ECO:0000313" key="1">
    <source>
        <dbReference type="EMBL" id="JAN29840.1"/>
    </source>
</evidence>